<protein>
    <submittedName>
        <fullName evidence="2">Uncharacterized protein</fullName>
    </submittedName>
</protein>
<name>A0A4S8QDE4_9ACTN</name>
<keyword evidence="1" id="KW-0812">Transmembrane</keyword>
<keyword evidence="1" id="KW-1133">Transmembrane helix</keyword>
<dbReference type="OrthoDB" id="2988755at2"/>
<sequence length="191" mass="20761">MSAIESRPDRTGWFRWILRRWPTGLALVAAFLVLGSGVSAETQSSLAELIPLLSLEYLLIAALGRRRLSWPVVFALSAVMTALQIIGLVRPSLVFAVLALAALVWGAIDRRLLRDGMFRLQALGMLGFGALALVAFTVDADLARYVIAAAWLAHGAWDIVHHRLDRVVSRSYAEACGVLDVLIAAGLIFLV</sequence>
<keyword evidence="3" id="KW-1185">Reference proteome</keyword>
<feature type="transmembrane region" description="Helical" evidence="1">
    <location>
        <begin position="46"/>
        <end position="63"/>
    </location>
</feature>
<dbReference type="RefSeq" id="WP_136533475.1">
    <property type="nucleotide sequence ID" value="NZ_STGY01000021.1"/>
</dbReference>
<dbReference type="AlphaFoldDB" id="A0A4S8QDE4"/>
<organism evidence="2 3">
    <name type="scientific">Glycomyces buryatensis</name>
    <dbReference type="NCBI Taxonomy" id="2570927"/>
    <lineage>
        <taxon>Bacteria</taxon>
        <taxon>Bacillati</taxon>
        <taxon>Actinomycetota</taxon>
        <taxon>Actinomycetes</taxon>
        <taxon>Glycomycetales</taxon>
        <taxon>Glycomycetaceae</taxon>
        <taxon>Glycomyces</taxon>
    </lineage>
</organism>
<reference evidence="2 3" key="2">
    <citation type="submission" date="2019-05" db="EMBL/GenBank/DDBJ databases">
        <title>Glycomyces buryatensis sp. nov.</title>
        <authorList>
            <person name="Nikitina E."/>
        </authorList>
    </citation>
    <scope>NUCLEOTIDE SEQUENCE [LARGE SCALE GENOMIC DNA]</scope>
    <source>
        <strain evidence="2 3">18</strain>
    </source>
</reference>
<accession>A0A4S8QDE4</accession>
<dbReference type="Proteomes" id="UP000308760">
    <property type="component" value="Unassembled WGS sequence"/>
</dbReference>
<feature type="transmembrane region" description="Helical" evidence="1">
    <location>
        <begin position="120"/>
        <end position="136"/>
    </location>
</feature>
<comment type="caution">
    <text evidence="2">The sequence shown here is derived from an EMBL/GenBank/DDBJ whole genome shotgun (WGS) entry which is preliminary data.</text>
</comment>
<evidence type="ECO:0000256" key="1">
    <source>
        <dbReference type="SAM" id="Phobius"/>
    </source>
</evidence>
<feature type="transmembrane region" description="Helical" evidence="1">
    <location>
        <begin position="21"/>
        <end position="40"/>
    </location>
</feature>
<evidence type="ECO:0000313" key="3">
    <source>
        <dbReference type="Proteomes" id="UP000308760"/>
    </source>
</evidence>
<dbReference type="EMBL" id="STGY01000021">
    <property type="protein sequence ID" value="THV42563.1"/>
    <property type="molecule type" value="Genomic_DNA"/>
</dbReference>
<proteinExistence type="predicted"/>
<gene>
    <name evidence="2" type="ORF">FAB82_05150</name>
</gene>
<evidence type="ECO:0000313" key="2">
    <source>
        <dbReference type="EMBL" id="THV42563.1"/>
    </source>
</evidence>
<reference evidence="3" key="1">
    <citation type="submission" date="2019-04" db="EMBL/GenBank/DDBJ databases">
        <title>Nocardioides xinjiangensis sp. nov.</title>
        <authorList>
            <person name="Liu S."/>
        </authorList>
    </citation>
    <scope>NUCLEOTIDE SEQUENCE [LARGE SCALE GENOMIC DNA]</scope>
    <source>
        <strain evidence="3">18</strain>
    </source>
</reference>
<keyword evidence="1" id="KW-0472">Membrane</keyword>
<feature type="transmembrane region" description="Helical" evidence="1">
    <location>
        <begin position="92"/>
        <end position="108"/>
    </location>
</feature>